<name>A0A2S7N2U8_9BACI</name>
<protein>
    <submittedName>
        <fullName evidence="2">Uncharacterized protein</fullName>
    </submittedName>
</protein>
<proteinExistence type="predicted"/>
<evidence type="ECO:0000313" key="2">
    <source>
        <dbReference type="EMBL" id="PQD96354.1"/>
    </source>
</evidence>
<evidence type="ECO:0000256" key="1">
    <source>
        <dbReference type="SAM" id="Phobius"/>
    </source>
</evidence>
<accession>A0A2S7N2U8</accession>
<dbReference type="AlphaFoldDB" id="A0A2S7N2U8"/>
<keyword evidence="1" id="KW-1133">Transmembrane helix</keyword>
<sequence length="63" mass="7488">MRRRMNRYNLPPWMQNGLNVTRQFAVPITVFQGIRTFFLPSIVDLLLLFFLIGLVLAFYLEII</sequence>
<dbReference type="OrthoDB" id="2456214at2"/>
<dbReference type="EMBL" id="PKOZ01000001">
    <property type="protein sequence ID" value="PQD96354.1"/>
    <property type="molecule type" value="Genomic_DNA"/>
</dbReference>
<comment type="caution">
    <text evidence="2">The sequence shown here is derived from an EMBL/GenBank/DDBJ whole genome shotgun (WGS) entry which is preliminary data.</text>
</comment>
<gene>
    <name evidence="2" type="ORF">CYL18_00190</name>
</gene>
<dbReference type="RefSeq" id="WP_104847456.1">
    <property type="nucleotide sequence ID" value="NZ_PKOZ01000001.1"/>
</dbReference>
<dbReference type="Proteomes" id="UP000239663">
    <property type="component" value="Unassembled WGS sequence"/>
</dbReference>
<reference evidence="2 3" key="1">
    <citation type="submission" date="2017-12" db="EMBL/GenBank/DDBJ databases">
        <title>Taxonomic description and draft genome of Pradoshia cofamensis Gen. nov., sp. nov., a thermotolerant bacillale isolated from anterior gut of earthworm Eisenia fetida.</title>
        <authorList>
            <person name="Saha T."/>
            <person name="Chakraborty R."/>
        </authorList>
    </citation>
    <scope>NUCLEOTIDE SEQUENCE [LARGE SCALE GENOMIC DNA]</scope>
    <source>
        <strain evidence="2 3">EAG3</strain>
    </source>
</reference>
<keyword evidence="1" id="KW-0812">Transmembrane</keyword>
<organism evidence="2 3">
    <name type="scientific">Pradoshia eiseniae</name>
    <dbReference type="NCBI Taxonomy" id="2064768"/>
    <lineage>
        <taxon>Bacteria</taxon>
        <taxon>Bacillati</taxon>
        <taxon>Bacillota</taxon>
        <taxon>Bacilli</taxon>
        <taxon>Bacillales</taxon>
        <taxon>Bacillaceae</taxon>
        <taxon>Pradoshia</taxon>
    </lineage>
</organism>
<keyword evidence="1" id="KW-0472">Membrane</keyword>
<feature type="transmembrane region" description="Helical" evidence="1">
    <location>
        <begin position="37"/>
        <end position="60"/>
    </location>
</feature>
<evidence type="ECO:0000313" key="3">
    <source>
        <dbReference type="Proteomes" id="UP000239663"/>
    </source>
</evidence>
<keyword evidence="3" id="KW-1185">Reference proteome</keyword>